<name>A0A6J5RXB8_9CAUD</name>
<reference evidence="1" key="1">
    <citation type="submission" date="2020-05" db="EMBL/GenBank/DDBJ databases">
        <authorList>
            <person name="Chiriac C."/>
            <person name="Salcher M."/>
            <person name="Ghai R."/>
            <person name="Kavagutti S V."/>
        </authorList>
    </citation>
    <scope>NUCLEOTIDE SEQUENCE</scope>
</reference>
<organism evidence="1">
    <name type="scientific">uncultured Caudovirales phage</name>
    <dbReference type="NCBI Taxonomy" id="2100421"/>
    <lineage>
        <taxon>Viruses</taxon>
        <taxon>Duplodnaviria</taxon>
        <taxon>Heunggongvirae</taxon>
        <taxon>Uroviricota</taxon>
        <taxon>Caudoviricetes</taxon>
        <taxon>Peduoviridae</taxon>
        <taxon>Maltschvirus</taxon>
        <taxon>Maltschvirus maltsch</taxon>
    </lineage>
</organism>
<dbReference type="EMBL" id="LR797252">
    <property type="protein sequence ID" value="CAB4196654.1"/>
    <property type="molecule type" value="Genomic_DNA"/>
</dbReference>
<accession>A0A6J5RXB8</accession>
<gene>
    <name evidence="1" type="ORF">UFOVP1290_174</name>
</gene>
<sequence>MNEKLPNEPETVPTIALKLFAASVESTNKVTDYLLESKDKEIAKLRSERDQLLQDSLAVQKMHTLLNDPAACRVLMRLIAHSCNFKHEDELDVANFIEPDLR</sequence>
<evidence type="ECO:0000313" key="1">
    <source>
        <dbReference type="EMBL" id="CAB4196654.1"/>
    </source>
</evidence>
<protein>
    <submittedName>
        <fullName evidence="1">Uncharacterized protein</fullName>
    </submittedName>
</protein>
<proteinExistence type="predicted"/>